<name>A0A9X1MJZ3_9BACT</name>
<dbReference type="EMBL" id="JAJKFT010000004">
    <property type="protein sequence ID" value="MCC9628179.1"/>
    <property type="molecule type" value="Genomic_DNA"/>
</dbReference>
<comment type="caution">
    <text evidence="1">The sequence shown here is derived from an EMBL/GenBank/DDBJ whole genome shotgun (WGS) entry which is preliminary data.</text>
</comment>
<dbReference type="Proteomes" id="UP001139103">
    <property type="component" value="Unassembled WGS sequence"/>
</dbReference>
<evidence type="ECO:0000313" key="1">
    <source>
        <dbReference type="EMBL" id="MCC9628179.1"/>
    </source>
</evidence>
<dbReference type="AlphaFoldDB" id="A0A9X1MJZ3"/>
<evidence type="ECO:0000313" key="2">
    <source>
        <dbReference type="Proteomes" id="UP001139103"/>
    </source>
</evidence>
<gene>
    <name evidence="1" type="ORF">LOC68_07210</name>
</gene>
<evidence type="ECO:0008006" key="3">
    <source>
        <dbReference type="Google" id="ProtNLM"/>
    </source>
</evidence>
<proteinExistence type="predicted"/>
<sequence length="137" mass="14822">MHKKSFPLQRLAIFALLAIAVGGGCSSGNRAGVELAEVTGVVTLDGKPVKQVEVMFMPEGGAIESRGITDDEGKFVAYYPPAYPGAIPGKHHVLFELKDADQHPDLIPKKYRQGSKGIEVDVAKDGPNDFTFELKKR</sequence>
<organism evidence="1 2">
    <name type="scientific">Blastopirellula sediminis</name>
    <dbReference type="NCBI Taxonomy" id="2894196"/>
    <lineage>
        <taxon>Bacteria</taxon>
        <taxon>Pseudomonadati</taxon>
        <taxon>Planctomycetota</taxon>
        <taxon>Planctomycetia</taxon>
        <taxon>Pirellulales</taxon>
        <taxon>Pirellulaceae</taxon>
        <taxon>Blastopirellula</taxon>
    </lineage>
</organism>
<protein>
    <recommendedName>
        <fullName evidence="3">Carboxypeptidase regulatory-like domain-containing protein</fullName>
    </recommendedName>
</protein>
<dbReference type="PROSITE" id="PS51257">
    <property type="entry name" value="PROKAR_LIPOPROTEIN"/>
    <property type="match status" value="1"/>
</dbReference>
<dbReference type="RefSeq" id="WP_230217210.1">
    <property type="nucleotide sequence ID" value="NZ_JAJKFT010000004.1"/>
</dbReference>
<reference evidence="1" key="1">
    <citation type="submission" date="2021-11" db="EMBL/GenBank/DDBJ databases">
        <title>Genome sequence.</title>
        <authorList>
            <person name="Sun Q."/>
        </authorList>
    </citation>
    <scope>NUCLEOTIDE SEQUENCE</scope>
    <source>
        <strain evidence="1">JC732</strain>
    </source>
</reference>
<keyword evidence="2" id="KW-1185">Reference proteome</keyword>
<accession>A0A9X1MJZ3</accession>